<evidence type="ECO:0000259" key="9">
    <source>
        <dbReference type="Pfam" id="PF07687"/>
    </source>
</evidence>
<dbReference type="NCBIfam" id="NF006775">
    <property type="entry name" value="PRK09290.2-5"/>
    <property type="match status" value="1"/>
</dbReference>
<reference evidence="10" key="1">
    <citation type="submission" date="2006-10" db="EMBL/GenBank/DDBJ databases">
        <title>Complete sequence of Solibacter usitatus Ellin6076.</title>
        <authorList>
            <consortium name="US DOE Joint Genome Institute"/>
            <person name="Copeland A."/>
            <person name="Lucas S."/>
            <person name="Lapidus A."/>
            <person name="Barry K."/>
            <person name="Detter J.C."/>
            <person name="Glavina del Rio T."/>
            <person name="Hammon N."/>
            <person name="Israni S."/>
            <person name="Dalin E."/>
            <person name="Tice H."/>
            <person name="Pitluck S."/>
            <person name="Thompson L.S."/>
            <person name="Brettin T."/>
            <person name="Bruce D."/>
            <person name="Han C."/>
            <person name="Tapia R."/>
            <person name="Gilna P."/>
            <person name="Schmutz J."/>
            <person name="Larimer F."/>
            <person name="Land M."/>
            <person name="Hauser L."/>
            <person name="Kyrpides N."/>
            <person name="Mikhailova N."/>
            <person name="Janssen P.H."/>
            <person name="Kuske C.R."/>
            <person name="Richardson P."/>
        </authorList>
    </citation>
    <scope>NUCLEOTIDE SEQUENCE</scope>
    <source>
        <strain evidence="10">Ellin6076</strain>
    </source>
</reference>
<dbReference type="GO" id="GO:0050538">
    <property type="term" value="F:N-carbamoyl-L-amino-acid hydrolase activity"/>
    <property type="evidence" value="ECO:0007669"/>
    <property type="project" value="UniProtKB-EC"/>
</dbReference>
<evidence type="ECO:0000256" key="6">
    <source>
        <dbReference type="ARBA" id="ARBA00023211"/>
    </source>
</evidence>
<comment type="similarity">
    <text evidence="2">Belongs to the peptidase M20 family.</text>
</comment>
<comment type="cofactor">
    <cofactor evidence="1">
        <name>Mn(2+)</name>
        <dbReference type="ChEBI" id="CHEBI:29035"/>
    </cofactor>
</comment>
<dbReference type="STRING" id="234267.Acid_0361"/>
<dbReference type="InterPro" id="IPR002933">
    <property type="entry name" value="Peptidase_M20"/>
</dbReference>
<dbReference type="OrthoDB" id="9808195at2"/>
<feature type="binding site" evidence="7">
    <location>
        <position position="88"/>
    </location>
    <ligand>
        <name>Zn(2+)</name>
        <dbReference type="ChEBI" id="CHEBI:29105"/>
        <label>2</label>
    </ligand>
</feature>
<dbReference type="PANTHER" id="PTHR32494:SF19">
    <property type="entry name" value="ALLANTOATE DEIMINASE-RELATED"/>
    <property type="match status" value="1"/>
</dbReference>
<dbReference type="PANTHER" id="PTHR32494">
    <property type="entry name" value="ALLANTOATE DEIMINASE-RELATED"/>
    <property type="match status" value="1"/>
</dbReference>
<feature type="domain" description="Peptidase M20 dimerisation" evidence="9">
    <location>
        <begin position="199"/>
        <end position="284"/>
    </location>
</feature>
<evidence type="ECO:0000256" key="8">
    <source>
        <dbReference type="PIRSR" id="PIRSR001235-2"/>
    </source>
</evidence>
<feature type="binding site" evidence="7">
    <location>
        <position position="77"/>
    </location>
    <ligand>
        <name>Zn(2+)</name>
        <dbReference type="ChEBI" id="CHEBI:29105"/>
        <label>1</label>
    </ligand>
</feature>
<dbReference type="eggNOG" id="COG0624">
    <property type="taxonomic scope" value="Bacteria"/>
</dbReference>
<feature type="binding site" evidence="7">
    <location>
        <position position="88"/>
    </location>
    <ligand>
        <name>Zn(2+)</name>
        <dbReference type="ChEBI" id="CHEBI:29105"/>
        <label>1</label>
    </ligand>
</feature>
<dbReference type="EC" id="3.5.1.87" evidence="10"/>
<keyword evidence="6" id="KW-0464">Manganese</keyword>
<dbReference type="GO" id="GO:0016813">
    <property type="term" value="F:hydrolase activity, acting on carbon-nitrogen (but not peptide) bonds, in linear amidines"/>
    <property type="evidence" value="ECO:0007669"/>
    <property type="project" value="InterPro"/>
</dbReference>
<protein>
    <submittedName>
        <fullName evidence="10">Amidase, hydantoinase/carbamoylase family</fullName>
        <ecNumber evidence="10">3.5.1.87</ecNumber>
    </submittedName>
</protein>
<feature type="binding site" evidence="7">
    <location>
        <position position="177"/>
    </location>
    <ligand>
        <name>Zn(2+)</name>
        <dbReference type="ChEBI" id="CHEBI:29105"/>
        <label>1</label>
    </ligand>
</feature>
<evidence type="ECO:0000256" key="5">
    <source>
        <dbReference type="ARBA" id="ARBA00022801"/>
    </source>
</evidence>
<dbReference type="HOGENOM" id="CLU_024588_6_1_0"/>
<feature type="binding site" evidence="8">
    <location>
        <position position="274"/>
    </location>
    <ligand>
        <name>allantoate</name>
        <dbReference type="ChEBI" id="CHEBI:17536"/>
    </ligand>
</feature>
<dbReference type="Pfam" id="PF01546">
    <property type="entry name" value="Peptidase_M20"/>
    <property type="match status" value="1"/>
</dbReference>
<evidence type="ECO:0000256" key="3">
    <source>
        <dbReference type="ARBA" id="ARBA00011738"/>
    </source>
</evidence>
<keyword evidence="5 10" id="KW-0378">Hydrolase</keyword>
<dbReference type="PIRSF" id="PIRSF001235">
    <property type="entry name" value="Amidase_carbamoylase"/>
    <property type="match status" value="1"/>
</dbReference>
<accession>Q02C43</accession>
<dbReference type="Gene3D" id="3.30.70.360">
    <property type="match status" value="1"/>
</dbReference>
<evidence type="ECO:0000256" key="2">
    <source>
        <dbReference type="ARBA" id="ARBA00006153"/>
    </source>
</evidence>
<evidence type="ECO:0000256" key="1">
    <source>
        <dbReference type="ARBA" id="ARBA00001936"/>
    </source>
</evidence>
<keyword evidence="7" id="KW-0862">Zinc</keyword>
<dbReference type="Gene3D" id="3.40.630.10">
    <property type="entry name" value="Zn peptidases"/>
    <property type="match status" value="1"/>
</dbReference>
<dbReference type="SUPFAM" id="SSF55031">
    <property type="entry name" value="Bacterial exopeptidase dimerisation domain"/>
    <property type="match status" value="1"/>
</dbReference>
<keyword evidence="4 7" id="KW-0479">Metal-binding</keyword>
<dbReference type="SUPFAM" id="SSF53187">
    <property type="entry name" value="Zn-dependent exopeptidases"/>
    <property type="match status" value="1"/>
</dbReference>
<feature type="binding site" evidence="8">
    <location>
        <position position="202"/>
    </location>
    <ligand>
        <name>allantoate</name>
        <dbReference type="ChEBI" id="CHEBI:17536"/>
    </ligand>
</feature>
<dbReference type="InterPro" id="IPR011650">
    <property type="entry name" value="Peptidase_M20_dimer"/>
</dbReference>
<dbReference type="KEGG" id="sus:Acid_0361"/>
<evidence type="ECO:0000256" key="7">
    <source>
        <dbReference type="PIRSR" id="PIRSR001235-1"/>
    </source>
</evidence>
<sequence length="394" mass="42006">MPARRVIDRCLQLAQFTEEPGYITRTYLSPPMHGVHDCLTRWLREAGCEVAIDAAGNLRGVYPAAMANAPRIVIGSHLDTVPHGGAFDGILGVVLGVALVESLGGRRLGTEIEVIGFSEEEGVRYGTCFIGSRAVVGNIDDGLMQRIRPAILEFGLDPAGMAAAAWQHKISAYLEFHIEQGPVLESLELSVGVVEAIAGQTRAVVEFQGKANHAGTTPMLLRRDAVATAAEWISFVEQMGRNTPGLVATIGGLTAEPSVSNVIAGRVTATLDVRHAADAVRRECTRVAFTAAFDIAARRGLQCATRMIQDHAAAPMDAELTTLVESSVRAAGQSVYRMISGAGHDAMIIAQRHPAAMLFVRSPGGISHHPDECVREQDVAAALAVGKKILEHWS</sequence>
<dbReference type="EMBL" id="CP000473">
    <property type="protein sequence ID" value="ABJ81373.1"/>
    <property type="molecule type" value="Genomic_DNA"/>
</dbReference>
<comment type="subunit">
    <text evidence="3">Homodimer.</text>
</comment>
<dbReference type="CDD" id="cd03884">
    <property type="entry name" value="M20_bAS"/>
    <property type="match status" value="1"/>
</dbReference>
<gene>
    <name evidence="10" type="ordered locus">Acid_0361</name>
</gene>
<feature type="binding site" evidence="7">
    <location>
        <position position="368"/>
    </location>
    <ligand>
        <name>Zn(2+)</name>
        <dbReference type="ChEBI" id="CHEBI:29105"/>
        <label>2</label>
    </ligand>
</feature>
<name>Q02C43_SOLUE</name>
<comment type="cofactor">
    <cofactor evidence="7">
        <name>Zn(2+)</name>
        <dbReference type="ChEBI" id="CHEBI:29105"/>
    </cofactor>
    <text evidence="7">Binds 2 Zn(2+) ions per subunit.</text>
</comment>
<dbReference type="GO" id="GO:0046872">
    <property type="term" value="F:metal ion binding"/>
    <property type="evidence" value="ECO:0007669"/>
    <property type="project" value="UniProtKB-KW"/>
</dbReference>
<evidence type="ECO:0000256" key="4">
    <source>
        <dbReference type="ARBA" id="ARBA00022723"/>
    </source>
</evidence>
<proteinExistence type="inferred from homology"/>
<evidence type="ECO:0000313" key="10">
    <source>
        <dbReference type="EMBL" id="ABJ81373.1"/>
    </source>
</evidence>
<dbReference type="NCBIfam" id="TIGR01879">
    <property type="entry name" value="hydantase"/>
    <property type="match status" value="1"/>
</dbReference>
<dbReference type="InterPro" id="IPR010158">
    <property type="entry name" value="Amidase_Cbmase"/>
</dbReference>
<dbReference type="AlphaFoldDB" id="Q02C43"/>
<dbReference type="InterPro" id="IPR036264">
    <property type="entry name" value="Bact_exopeptidase_dim_dom"/>
</dbReference>
<dbReference type="InParanoid" id="Q02C43"/>
<dbReference type="Pfam" id="PF07687">
    <property type="entry name" value="M20_dimer"/>
    <property type="match status" value="1"/>
</dbReference>
<organism evidence="10">
    <name type="scientific">Solibacter usitatus (strain Ellin6076)</name>
    <dbReference type="NCBI Taxonomy" id="234267"/>
    <lineage>
        <taxon>Bacteria</taxon>
        <taxon>Pseudomonadati</taxon>
        <taxon>Acidobacteriota</taxon>
        <taxon>Terriglobia</taxon>
        <taxon>Bryobacterales</taxon>
        <taxon>Solibacteraceae</taxon>
        <taxon>Candidatus Solibacter</taxon>
    </lineage>
</organism>
<feature type="binding site" evidence="8">
    <location>
        <position position="261"/>
    </location>
    <ligand>
        <name>allantoate</name>
        <dbReference type="ChEBI" id="CHEBI:17536"/>
    </ligand>
</feature>
<feature type="binding site" evidence="7">
    <location>
        <position position="121"/>
    </location>
    <ligand>
        <name>Zn(2+)</name>
        <dbReference type="ChEBI" id="CHEBI:29105"/>
        <label>2</label>
    </ligand>
</feature>